<gene>
    <name evidence="12" type="ORF">BMR1_02g02985</name>
</gene>
<evidence type="ECO:0000256" key="1">
    <source>
        <dbReference type="ARBA" id="ARBA00001938"/>
    </source>
</evidence>
<dbReference type="Pfam" id="PF02817">
    <property type="entry name" value="E3_binding"/>
    <property type="match status" value="1"/>
</dbReference>
<dbReference type="PROSITE" id="PS50968">
    <property type="entry name" value="BIOTINYL_LIPOYL"/>
    <property type="match status" value="1"/>
</dbReference>
<reference evidence="12 13" key="1">
    <citation type="journal article" date="2012" name="Nucleic Acids Res.">
        <title>Sequencing of the smallest Apicomplexan genome from the human pathogen Babesia microti.</title>
        <authorList>
            <person name="Cornillot E."/>
            <person name="Hadj-Kaddour K."/>
            <person name="Dassouli A."/>
            <person name="Noel B."/>
            <person name="Ranwez V."/>
            <person name="Vacherie B."/>
            <person name="Augagneur Y."/>
            <person name="Bres V."/>
            <person name="Duclos A."/>
            <person name="Randazzo S."/>
            <person name="Carcy B."/>
            <person name="Debierre-Grockiego F."/>
            <person name="Delbecq S."/>
            <person name="Moubri-Menage K."/>
            <person name="Shams-Eldin H."/>
            <person name="Usmani-Brown S."/>
            <person name="Bringaud F."/>
            <person name="Wincker P."/>
            <person name="Vivares C.P."/>
            <person name="Schwarz R.T."/>
            <person name="Schetters T.P."/>
            <person name="Krause P.J."/>
            <person name="Gorenflot A."/>
            <person name="Berry V."/>
            <person name="Barbe V."/>
            <person name="Ben Mamoun C."/>
        </authorList>
    </citation>
    <scope>NUCLEOTIDE SEQUENCE [LARGE SCALE GENOMIC DNA]</scope>
    <source>
        <strain evidence="12 13">RI</strain>
    </source>
</reference>
<dbReference type="CDD" id="cd06849">
    <property type="entry name" value="lipoyl_domain"/>
    <property type="match status" value="1"/>
</dbReference>
<organism evidence="12 13">
    <name type="scientific">Babesia microti (strain RI)</name>
    <dbReference type="NCBI Taxonomy" id="1133968"/>
    <lineage>
        <taxon>Eukaryota</taxon>
        <taxon>Sar</taxon>
        <taxon>Alveolata</taxon>
        <taxon>Apicomplexa</taxon>
        <taxon>Aconoidasida</taxon>
        <taxon>Piroplasmida</taxon>
        <taxon>Babesiidae</taxon>
        <taxon>Babesia</taxon>
    </lineage>
</organism>
<keyword evidence="6" id="KW-0809">Transit peptide</keyword>
<evidence type="ECO:0000256" key="8">
    <source>
        <dbReference type="ARBA" id="ARBA00023315"/>
    </source>
</evidence>
<dbReference type="InterPro" id="IPR003016">
    <property type="entry name" value="2-oxoA_DH_lipoyl-BS"/>
</dbReference>
<dbReference type="InterPro" id="IPR011053">
    <property type="entry name" value="Single_hybrid_motif"/>
</dbReference>
<dbReference type="InterPro" id="IPR050743">
    <property type="entry name" value="2-oxoacid_DH_E2_comp"/>
</dbReference>
<dbReference type="GO" id="GO:0005759">
    <property type="term" value="C:mitochondrial matrix"/>
    <property type="evidence" value="ECO:0007669"/>
    <property type="project" value="UniProtKB-SubCell"/>
</dbReference>
<dbReference type="SUPFAM" id="SSF47005">
    <property type="entry name" value="Peripheral subunit-binding domain of 2-oxo acid dehydrogenase complex"/>
    <property type="match status" value="1"/>
</dbReference>
<feature type="domain" description="Lipoyl-binding" evidence="10">
    <location>
        <begin position="39"/>
        <end position="114"/>
    </location>
</feature>
<evidence type="ECO:0000256" key="6">
    <source>
        <dbReference type="ARBA" id="ARBA00022946"/>
    </source>
</evidence>
<dbReference type="SUPFAM" id="SSF52777">
    <property type="entry name" value="CoA-dependent acyltransferases"/>
    <property type="match status" value="1"/>
</dbReference>
<keyword evidence="4 9" id="KW-0808">Transferase</keyword>
<dbReference type="PANTHER" id="PTHR43178:SF5">
    <property type="entry name" value="LIPOAMIDE ACYLTRANSFERASE COMPONENT OF BRANCHED-CHAIN ALPHA-KETO ACID DEHYDROGENASE COMPLEX, MITOCHONDRIAL"/>
    <property type="match status" value="1"/>
</dbReference>
<sequence>MILSILSRRLRPSTQYLAHPIKFNYCIHNLTLLQREFATKVFKLSDIGEGITEVELIKWDKQVGDEVEEMESVCTVQSDKAAVEISSRFTGKVEKLYYQPGDIVKVGDPLMDIDIVEEAEAAASVTKDSSHIEPLGTSISVSTNIGVNDTTSTRDNSISGVMATPAVKKMAKDLGIDILKVAGSGPNGKITKEDLHKITRHSTDQLEGTVIKLSGIPLAMAKAMTESMAIPNVTIGQNVDFTDLVAKAKSISETVIGVKITVTPLLIKIFSLAIEKYPIFNSKFGPNNQYTVFKNHNISVAIATEHGLVVPNVKNVQNKNIKAIAEDMCRLQKLATDKLLSKDNVSCGTFTISNLGSIGCSSVSPRLFDGQAAIAGITSAELVPKFVGNEIKGRRIAQIGLTADHRHIDGAAMALFLKEVKRIIENPVQLDSFL</sequence>
<dbReference type="InterPro" id="IPR023213">
    <property type="entry name" value="CAT-like_dom_sf"/>
</dbReference>
<reference evidence="12 13" key="3">
    <citation type="journal article" date="2016" name="Sci. Rep.">
        <title>Genome-wide diversity and gene expression profiling of Babesia microti isolates identify polymorphic genes that mediate host-pathogen interactions.</title>
        <authorList>
            <person name="Silva J.C."/>
            <person name="Cornillot E."/>
            <person name="McCracken C."/>
            <person name="Usmani-Brown S."/>
            <person name="Dwivedi A."/>
            <person name="Ifeonu O.O."/>
            <person name="Crabtree J."/>
            <person name="Gotia H.T."/>
            <person name="Virji A.Z."/>
            <person name="Reynes C."/>
            <person name="Colinge J."/>
            <person name="Kumar V."/>
            <person name="Lawres L."/>
            <person name="Pazzi J.E."/>
            <person name="Pablo J.V."/>
            <person name="Hung C."/>
            <person name="Brancato J."/>
            <person name="Kumari P."/>
            <person name="Orvis J."/>
            <person name="Tretina K."/>
            <person name="Chibucos M."/>
            <person name="Ott S."/>
            <person name="Sadzewicz L."/>
            <person name="Sengamalay N."/>
            <person name="Shetty A.C."/>
            <person name="Su Q."/>
            <person name="Tallon L."/>
            <person name="Fraser C.M."/>
            <person name="Frutos R."/>
            <person name="Molina D.M."/>
            <person name="Krause P.J."/>
            <person name="Ben Mamoun C."/>
        </authorList>
    </citation>
    <scope>NUCLEOTIDE SEQUENCE [LARGE SCALE GENOMIC DNA]</scope>
    <source>
        <strain evidence="12 13">RI</strain>
    </source>
</reference>
<dbReference type="Pfam" id="PF00364">
    <property type="entry name" value="Biotin_lipoyl"/>
    <property type="match status" value="1"/>
</dbReference>
<evidence type="ECO:0000256" key="9">
    <source>
        <dbReference type="RuleBase" id="RU003423"/>
    </source>
</evidence>
<comment type="similarity">
    <text evidence="3 9">Belongs to the 2-oxoacid dehydrogenase family.</text>
</comment>
<comment type="subcellular location">
    <subcellularLocation>
        <location evidence="2">Mitochondrion matrix</location>
    </subcellularLocation>
</comment>
<dbReference type="PROSITE" id="PS51826">
    <property type="entry name" value="PSBD"/>
    <property type="match status" value="1"/>
</dbReference>
<keyword evidence="7" id="KW-0496">Mitochondrion</keyword>
<dbReference type="PANTHER" id="PTHR43178">
    <property type="entry name" value="DIHYDROLIPOAMIDE ACETYLTRANSFERASE COMPONENT OF PYRUVATE DEHYDROGENASE COMPLEX"/>
    <property type="match status" value="1"/>
</dbReference>
<proteinExistence type="inferred from homology"/>
<dbReference type="AlphaFoldDB" id="A0A1R4AAN3"/>
<dbReference type="GeneID" id="24424378"/>
<name>A0A1R4AAN3_BABMR</name>
<comment type="cofactor">
    <cofactor evidence="1 9">
        <name>(R)-lipoate</name>
        <dbReference type="ChEBI" id="CHEBI:83088"/>
    </cofactor>
</comment>
<dbReference type="InterPro" id="IPR004167">
    <property type="entry name" value="PSBD"/>
</dbReference>
<dbReference type="GO" id="GO:0031405">
    <property type="term" value="F:lipoic acid binding"/>
    <property type="evidence" value="ECO:0007669"/>
    <property type="project" value="TreeGrafter"/>
</dbReference>
<dbReference type="Gene3D" id="3.30.559.10">
    <property type="entry name" value="Chloramphenicol acetyltransferase-like domain"/>
    <property type="match status" value="1"/>
</dbReference>
<reference evidence="12 13" key="2">
    <citation type="journal article" date="2013" name="PLoS ONE">
        <title>Whole genome mapping and re-organization of the nuclear and mitochondrial genomes of Babesia microti isolates.</title>
        <authorList>
            <person name="Cornillot E."/>
            <person name="Dassouli A."/>
            <person name="Garg A."/>
            <person name="Pachikara N."/>
            <person name="Randazzo S."/>
            <person name="Depoix D."/>
            <person name="Carcy B."/>
            <person name="Delbecq S."/>
            <person name="Frutos R."/>
            <person name="Silva J.C."/>
            <person name="Sutton R."/>
            <person name="Krause P.J."/>
            <person name="Mamoun C.B."/>
        </authorList>
    </citation>
    <scope>NUCLEOTIDE SEQUENCE [LARGE SCALE GENOMIC DNA]</scope>
    <source>
        <strain evidence="12 13">RI</strain>
    </source>
</reference>
<dbReference type="FunFam" id="2.40.50.100:FF:000013">
    <property type="entry name" value="Dihydrolipoamide acetyltransferase component of pyruvate dehydrogenase complex"/>
    <property type="match status" value="1"/>
</dbReference>
<dbReference type="Gene3D" id="2.40.50.100">
    <property type="match status" value="1"/>
</dbReference>
<dbReference type="InterPro" id="IPR000089">
    <property type="entry name" value="Biotin_lipoyl"/>
</dbReference>
<protein>
    <recommendedName>
        <fullName evidence="9">Dihydrolipoamide acetyltransferase component of pyruvate dehydrogenase complex</fullName>
        <ecNumber evidence="9">2.3.1.-</ecNumber>
    </recommendedName>
</protein>
<evidence type="ECO:0000259" key="10">
    <source>
        <dbReference type="PROSITE" id="PS50968"/>
    </source>
</evidence>
<evidence type="ECO:0000259" key="11">
    <source>
        <dbReference type="PROSITE" id="PS51826"/>
    </source>
</evidence>
<dbReference type="EC" id="2.3.1.-" evidence="9"/>
<keyword evidence="8 9" id="KW-0012">Acyltransferase</keyword>
<dbReference type="RefSeq" id="XP_021338260.1">
    <property type="nucleotide sequence ID" value="XM_021481640.1"/>
</dbReference>
<dbReference type="FunFam" id="3.30.559.10:FF:000007">
    <property type="entry name" value="Dihydrolipoamide acetyltransferase component of pyruvate dehydrogenase complex"/>
    <property type="match status" value="1"/>
</dbReference>
<keyword evidence="13" id="KW-1185">Reference proteome</keyword>
<dbReference type="Pfam" id="PF00198">
    <property type="entry name" value="2-oxoacid_dh"/>
    <property type="match status" value="1"/>
</dbReference>
<dbReference type="Gene3D" id="4.10.320.10">
    <property type="entry name" value="E3-binding domain"/>
    <property type="match status" value="1"/>
</dbReference>
<evidence type="ECO:0000313" key="12">
    <source>
        <dbReference type="EMBL" id="SJK86063.1"/>
    </source>
</evidence>
<dbReference type="InterPro" id="IPR036625">
    <property type="entry name" value="E3-bd_dom_sf"/>
</dbReference>
<feature type="domain" description="Peripheral subunit-binding (PSBD)" evidence="11">
    <location>
        <begin position="162"/>
        <end position="199"/>
    </location>
</feature>
<dbReference type="PROSITE" id="PS00189">
    <property type="entry name" value="LIPOYL"/>
    <property type="match status" value="1"/>
</dbReference>
<evidence type="ECO:0000256" key="2">
    <source>
        <dbReference type="ARBA" id="ARBA00004305"/>
    </source>
</evidence>
<dbReference type="VEuPathDB" id="PiroplasmaDB:BMR1_02g02985"/>
<keyword evidence="5 9" id="KW-0450">Lipoyl</keyword>
<dbReference type="InterPro" id="IPR001078">
    <property type="entry name" value="2-oxoacid_DH_actylTfrase"/>
</dbReference>
<dbReference type="SUPFAM" id="SSF51230">
    <property type="entry name" value="Single hybrid motif"/>
    <property type="match status" value="1"/>
</dbReference>
<dbReference type="KEGG" id="bmic:BMR1_02g02985"/>
<evidence type="ECO:0000256" key="7">
    <source>
        <dbReference type="ARBA" id="ARBA00023128"/>
    </source>
</evidence>
<accession>A0A1R4AAN3</accession>
<evidence type="ECO:0000313" key="13">
    <source>
        <dbReference type="Proteomes" id="UP000002899"/>
    </source>
</evidence>
<dbReference type="Proteomes" id="UP000002899">
    <property type="component" value="Chromosome II"/>
</dbReference>
<evidence type="ECO:0000256" key="5">
    <source>
        <dbReference type="ARBA" id="ARBA00022823"/>
    </source>
</evidence>
<evidence type="ECO:0000256" key="3">
    <source>
        <dbReference type="ARBA" id="ARBA00007317"/>
    </source>
</evidence>
<dbReference type="OrthoDB" id="202158at2759"/>
<evidence type="ECO:0000256" key="4">
    <source>
        <dbReference type="ARBA" id="ARBA00022679"/>
    </source>
</evidence>
<dbReference type="EMBL" id="FO082872">
    <property type="protein sequence ID" value="SJK86063.1"/>
    <property type="molecule type" value="Genomic_DNA"/>
</dbReference>
<dbReference type="GO" id="GO:0016407">
    <property type="term" value="F:acetyltransferase activity"/>
    <property type="evidence" value="ECO:0007669"/>
    <property type="project" value="TreeGrafter"/>
</dbReference>